<proteinExistence type="predicted"/>
<evidence type="ECO:0000313" key="1">
    <source>
        <dbReference type="EMBL" id="RQW09574.1"/>
    </source>
</evidence>
<reference evidence="1 2" key="1">
    <citation type="submission" date="2018-11" db="EMBL/GenBank/DDBJ databases">
        <title>Genome sequence of strain 7197.</title>
        <authorList>
            <person name="Gao J."/>
            <person name="Sun J."/>
        </authorList>
    </citation>
    <scope>NUCLEOTIDE SEQUENCE [LARGE SCALE GENOMIC DNA]</scope>
    <source>
        <strain evidence="1 2">7197</strain>
    </source>
</reference>
<sequence length="72" mass="7934">MIPGLRSKDRRGIGRIVAVTGHRGCGITSTAVNVASEAGKRGLSALIVDMNIDYRSANMYCRHQERYPNRCL</sequence>
<name>A0A3N9P3B4_9BACL</name>
<evidence type="ECO:0000313" key="2">
    <source>
        <dbReference type="Proteomes" id="UP000282529"/>
    </source>
</evidence>
<comment type="caution">
    <text evidence="1">The sequence shown here is derived from an EMBL/GenBank/DDBJ whole genome shotgun (WGS) entry which is preliminary data.</text>
</comment>
<dbReference type="RefSeq" id="WP_124697104.1">
    <property type="nucleotide sequence ID" value="NZ_JBHUFE010000019.1"/>
</dbReference>
<dbReference type="EMBL" id="RQPI01000013">
    <property type="protein sequence ID" value="RQW09574.1"/>
    <property type="molecule type" value="Genomic_DNA"/>
</dbReference>
<organism evidence="1 2">
    <name type="scientific">Paenibacillus rhizophilus</name>
    <dbReference type="NCBI Taxonomy" id="1850366"/>
    <lineage>
        <taxon>Bacteria</taxon>
        <taxon>Bacillati</taxon>
        <taxon>Bacillota</taxon>
        <taxon>Bacilli</taxon>
        <taxon>Bacillales</taxon>
        <taxon>Paenibacillaceae</taxon>
        <taxon>Paenibacillus</taxon>
    </lineage>
</organism>
<accession>A0A3N9P3B4</accession>
<gene>
    <name evidence="1" type="ORF">EH198_19060</name>
</gene>
<dbReference type="InterPro" id="IPR027417">
    <property type="entry name" value="P-loop_NTPase"/>
</dbReference>
<dbReference type="Proteomes" id="UP000282529">
    <property type="component" value="Unassembled WGS sequence"/>
</dbReference>
<keyword evidence="2" id="KW-1185">Reference proteome</keyword>
<evidence type="ECO:0008006" key="3">
    <source>
        <dbReference type="Google" id="ProtNLM"/>
    </source>
</evidence>
<dbReference type="OrthoDB" id="2663226at2"/>
<protein>
    <recommendedName>
        <fullName evidence="3">CobQ/CobB/MinD/ParA nucleotide binding domain-containing protein</fullName>
    </recommendedName>
</protein>
<dbReference type="Gene3D" id="3.40.50.300">
    <property type="entry name" value="P-loop containing nucleotide triphosphate hydrolases"/>
    <property type="match status" value="1"/>
</dbReference>
<dbReference type="SUPFAM" id="SSF52540">
    <property type="entry name" value="P-loop containing nucleoside triphosphate hydrolases"/>
    <property type="match status" value="1"/>
</dbReference>
<dbReference type="AlphaFoldDB" id="A0A3N9P3B4"/>